<protein>
    <recommendedName>
        <fullName evidence="1">RNase H type-1 domain-containing protein</fullName>
    </recommendedName>
</protein>
<dbReference type="GO" id="GO:0004523">
    <property type="term" value="F:RNA-DNA hybrid ribonuclease activity"/>
    <property type="evidence" value="ECO:0007669"/>
    <property type="project" value="InterPro"/>
</dbReference>
<dbReference type="InterPro" id="IPR002156">
    <property type="entry name" value="RNaseH_domain"/>
</dbReference>
<dbReference type="InterPro" id="IPR036397">
    <property type="entry name" value="RNaseH_sf"/>
</dbReference>
<comment type="caution">
    <text evidence="2">The sequence shown here is derived from an EMBL/GenBank/DDBJ whole genome shotgun (WGS) entry which is preliminary data.</text>
</comment>
<proteinExistence type="predicted"/>
<accession>A0AAD4YLY4</accession>
<dbReference type="GO" id="GO:0003676">
    <property type="term" value="F:nucleic acid binding"/>
    <property type="evidence" value="ECO:0007669"/>
    <property type="project" value="InterPro"/>
</dbReference>
<keyword evidence="3" id="KW-1185">Reference proteome</keyword>
<sequence length="135" mass="14558">MVSNNSNASVAVFAIKAPLAAACLTNLIVKSLNLNPGRWIGEGVATGTANSLSALSASFAIGKPALMMEAKAIRVALTAIMDVGVDKVEVETDCLQLIKMLQGKDKIEMTLERLIHDIWFLCKSFSSLEFLFTPW</sequence>
<organism evidence="2 3">
    <name type="scientific">Prunus dulcis</name>
    <name type="common">Almond</name>
    <name type="synonym">Amygdalus dulcis</name>
    <dbReference type="NCBI Taxonomy" id="3755"/>
    <lineage>
        <taxon>Eukaryota</taxon>
        <taxon>Viridiplantae</taxon>
        <taxon>Streptophyta</taxon>
        <taxon>Embryophyta</taxon>
        <taxon>Tracheophyta</taxon>
        <taxon>Spermatophyta</taxon>
        <taxon>Magnoliopsida</taxon>
        <taxon>eudicotyledons</taxon>
        <taxon>Gunneridae</taxon>
        <taxon>Pentapetalae</taxon>
        <taxon>rosids</taxon>
        <taxon>fabids</taxon>
        <taxon>Rosales</taxon>
        <taxon>Rosaceae</taxon>
        <taxon>Amygdaloideae</taxon>
        <taxon>Amygdaleae</taxon>
        <taxon>Prunus</taxon>
    </lineage>
</organism>
<evidence type="ECO:0000313" key="3">
    <source>
        <dbReference type="Proteomes" id="UP001054821"/>
    </source>
</evidence>
<gene>
    <name evidence="2" type="ORF">L3X38_042865</name>
</gene>
<dbReference type="AlphaFoldDB" id="A0AAD4YLY4"/>
<dbReference type="SUPFAM" id="SSF53098">
    <property type="entry name" value="Ribonuclease H-like"/>
    <property type="match status" value="1"/>
</dbReference>
<evidence type="ECO:0000259" key="1">
    <source>
        <dbReference type="Pfam" id="PF13456"/>
    </source>
</evidence>
<evidence type="ECO:0000313" key="2">
    <source>
        <dbReference type="EMBL" id="KAI5313689.1"/>
    </source>
</evidence>
<dbReference type="Pfam" id="PF13456">
    <property type="entry name" value="RVT_3"/>
    <property type="match status" value="1"/>
</dbReference>
<name>A0AAD4YLY4_PRUDU</name>
<dbReference type="Proteomes" id="UP001054821">
    <property type="component" value="Chromosome 8"/>
</dbReference>
<dbReference type="InterPro" id="IPR012337">
    <property type="entry name" value="RNaseH-like_sf"/>
</dbReference>
<dbReference type="Gene3D" id="3.30.420.10">
    <property type="entry name" value="Ribonuclease H-like superfamily/Ribonuclease H"/>
    <property type="match status" value="1"/>
</dbReference>
<dbReference type="EMBL" id="JAJFAZ020000008">
    <property type="protein sequence ID" value="KAI5313689.1"/>
    <property type="molecule type" value="Genomic_DNA"/>
</dbReference>
<feature type="domain" description="RNase H type-1" evidence="1">
    <location>
        <begin position="55"/>
        <end position="133"/>
    </location>
</feature>
<reference evidence="2 3" key="1">
    <citation type="journal article" date="2022" name="G3 (Bethesda)">
        <title>Whole-genome sequence and methylome profiling of the almond [Prunus dulcis (Mill.) D.A. Webb] cultivar 'Nonpareil'.</title>
        <authorList>
            <person name="D'Amico-Willman K.M."/>
            <person name="Ouma W.Z."/>
            <person name="Meulia T."/>
            <person name="Sideli G.M."/>
            <person name="Gradziel T.M."/>
            <person name="Fresnedo-Ramirez J."/>
        </authorList>
    </citation>
    <scope>NUCLEOTIDE SEQUENCE [LARGE SCALE GENOMIC DNA]</scope>
    <source>
        <strain evidence="2">Clone GOH B32 T37-40</strain>
    </source>
</reference>